<gene>
    <name evidence="1" type="ORF">OTU49_003207</name>
</gene>
<dbReference type="EMBL" id="JARKIK010000035">
    <property type="protein sequence ID" value="KAK8739811.1"/>
    <property type="molecule type" value="Genomic_DNA"/>
</dbReference>
<organism evidence="1 2">
    <name type="scientific">Cherax quadricarinatus</name>
    <name type="common">Australian red claw crayfish</name>
    <dbReference type="NCBI Taxonomy" id="27406"/>
    <lineage>
        <taxon>Eukaryota</taxon>
        <taxon>Metazoa</taxon>
        <taxon>Ecdysozoa</taxon>
        <taxon>Arthropoda</taxon>
        <taxon>Crustacea</taxon>
        <taxon>Multicrustacea</taxon>
        <taxon>Malacostraca</taxon>
        <taxon>Eumalacostraca</taxon>
        <taxon>Eucarida</taxon>
        <taxon>Decapoda</taxon>
        <taxon>Pleocyemata</taxon>
        <taxon>Astacidea</taxon>
        <taxon>Parastacoidea</taxon>
        <taxon>Parastacidae</taxon>
        <taxon>Cherax</taxon>
    </lineage>
</organism>
<evidence type="ECO:0000313" key="2">
    <source>
        <dbReference type="Proteomes" id="UP001445076"/>
    </source>
</evidence>
<keyword evidence="2" id="KW-1185">Reference proteome</keyword>
<accession>A0AAW0X623</accession>
<protein>
    <submittedName>
        <fullName evidence="1">Uncharacterized protein</fullName>
    </submittedName>
</protein>
<feature type="non-terminal residue" evidence="1">
    <location>
        <position position="1"/>
    </location>
</feature>
<reference evidence="1 2" key="1">
    <citation type="journal article" date="2024" name="BMC Genomics">
        <title>Genome assembly of redclaw crayfish (Cherax quadricarinatus) provides insights into its immune adaptation and hypoxia tolerance.</title>
        <authorList>
            <person name="Liu Z."/>
            <person name="Zheng J."/>
            <person name="Li H."/>
            <person name="Fang K."/>
            <person name="Wang S."/>
            <person name="He J."/>
            <person name="Zhou D."/>
            <person name="Weng S."/>
            <person name="Chi M."/>
            <person name="Gu Z."/>
            <person name="He J."/>
            <person name="Li F."/>
            <person name="Wang M."/>
        </authorList>
    </citation>
    <scope>NUCLEOTIDE SEQUENCE [LARGE SCALE GENOMIC DNA]</scope>
    <source>
        <strain evidence="1">ZL_2023a</strain>
    </source>
</reference>
<name>A0AAW0X623_CHEQU</name>
<sequence length="99" mass="11240">LSEVISESNFYPWSDSCDTVTGRCLLCNSVLVFYFVYDSSNLSTKQNIVSDKASSATCVRVLTIQQCDGLRLNHRVDELTKARAFREGISYDFRMLLAR</sequence>
<evidence type="ECO:0000313" key="1">
    <source>
        <dbReference type="EMBL" id="KAK8739811.1"/>
    </source>
</evidence>
<dbReference type="AlphaFoldDB" id="A0AAW0X623"/>
<proteinExistence type="predicted"/>
<comment type="caution">
    <text evidence="1">The sequence shown here is derived from an EMBL/GenBank/DDBJ whole genome shotgun (WGS) entry which is preliminary data.</text>
</comment>
<dbReference type="Proteomes" id="UP001445076">
    <property type="component" value="Unassembled WGS sequence"/>
</dbReference>